<name>A0A9W6NUR5_9PSEU</name>
<comment type="cofactor">
    <cofactor evidence="1">
        <name>FAD</name>
        <dbReference type="ChEBI" id="CHEBI:57692"/>
    </cofactor>
</comment>
<comment type="subunit">
    <text evidence="2">Heterodimer of an alpha and a beta subunit.</text>
</comment>
<dbReference type="PANTHER" id="PTHR21294">
    <property type="entry name" value="ELECTRON TRANSFER FLAVOPROTEIN BETA-SUBUNIT"/>
    <property type="match status" value="1"/>
</dbReference>
<comment type="caution">
    <text evidence="5">The sequence shown here is derived from an EMBL/GenBank/DDBJ whole genome shotgun (WGS) entry which is preliminary data.</text>
</comment>
<dbReference type="SMART" id="SM00893">
    <property type="entry name" value="ETF"/>
    <property type="match status" value="1"/>
</dbReference>
<evidence type="ECO:0000313" key="5">
    <source>
        <dbReference type="EMBL" id="GLL09731.1"/>
    </source>
</evidence>
<proteinExistence type="predicted"/>
<dbReference type="PIRSF" id="PIRSF000090">
    <property type="entry name" value="Beta-ETF"/>
    <property type="match status" value="1"/>
</dbReference>
<dbReference type="GO" id="GO:0009055">
    <property type="term" value="F:electron transfer activity"/>
    <property type="evidence" value="ECO:0007669"/>
    <property type="project" value="InterPro"/>
</dbReference>
<evidence type="ECO:0000256" key="1">
    <source>
        <dbReference type="ARBA" id="ARBA00001974"/>
    </source>
</evidence>
<dbReference type="Pfam" id="PF01012">
    <property type="entry name" value="ETF"/>
    <property type="match status" value="1"/>
</dbReference>
<accession>A0A9W6NUR5</accession>
<dbReference type="AlphaFoldDB" id="A0A9W6NUR5"/>
<comment type="function">
    <text evidence="3">The electron transfer flavoprotein serves as a specific electron acceptor for other dehydrogenases. It transfers the electrons to the main respiratory chain via ETF-ubiquinone oxidoreductase (ETF dehydrogenase).</text>
</comment>
<dbReference type="Proteomes" id="UP001143463">
    <property type="component" value="Unassembled WGS sequence"/>
</dbReference>
<reference evidence="5" key="1">
    <citation type="journal article" date="2014" name="Int. J. Syst. Evol. Microbiol.">
        <title>Complete genome sequence of Corynebacterium casei LMG S-19264T (=DSM 44701T), isolated from a smear-ripened cheese.</title>
        <authorList>
            <consortium name="US DOE Joint Genome Institute (JGI-PGF)"/>
            <person name="Walter F."/>
            <person name="Albersmeier A."/>
            <person name="Kalinowski J."/>
            <person name="Ruckert C."/>
        </authorList>
    </citation>
    <scope>NUCLEOTIDE SEQUENCE</scope>
    <source>
        <strain evidence="5">VKM Ac-1069</strain>
    </source>
</reference>
<evidence type="ECO:0000256" key="2">
    <source>
        <dbReference type="ARBA" id="ARBA00011355"/>
    </source>
</evidence>
<evidence type="ECO:0000313" key="6">
    <source>
        <dbReference type="Proteomes" id="UP001143463"/>
    </source>
</evidence>
<reference evidence="5" key="2">
    <citation type="submission" date="2023-01" db="EMBL/GenBank/DDBJ databases">
        <authorList>
            <person name="Sun Q."/>
            <person name="Evtushenko L."/>
        </authorList>
    </citation>
    <scope>NUCLEOTIDE SEQUENCE</scope>
    <source>
        <strain evidence="5">VKM Ac-1069</strain>
    </source>
</reference>
<evidence type="ECO:0000259" key="4">
    <source>
        <dbReference type="SMART" id="SM00893"/>
    </source>
</evidence>
<dbReference type="RefSeq" id="WP_037040054.1">
    <property type="nucleotide sequence ID" value="NZ_BAAAUZ010000013.1"/>
</dbReference>
<dbReference type="InterPro" id="IPR014729">
    <property type="entry name" value="Rossmann-like_a/b/a_fold"/>
</dbReference>
<organism evidence="5 6">
    <name type="scientific">Pseudonocardia halophobica</name>
    <dbReference type="NCBI Taxonomy" id="29401"/>
    <lineage>
        <taxon>Bacteria</taxon>
        <taxon>Bacillati</taxon>
        <taxon>Actinomycetota</taxon>
        <taxon>Actinomycetes</taxon>
        <taxon>Pseudonocardiales</taxon>
        <taxon>Pseudonocardiaceae</taxon>
        <taxon>Pseudonocardia</taxon>
    </lineage>
</organism>
<evidence type="ECO:0000256" key="3">
    <source>
        <dbReference type="ARBA" id="ARBA00025649"/>
    </source>
</evidence>
<dbReference type="EMBL" id="BSFQ01000002">
    <property type="protein sequence ID" value="GLL09731.1"/>
    <property type="molecule type" value="Genomic_DNA"/>
</dbReference>
<dbReference type="SUPFAM" id="SSF52402">
    <property type="entry name" value="Adenine nucleotide alpha hydrolases-like"/>
    <property type="match status" value="1"/>
</dbReference>
<sequence>MADVLVCIKRVPDVAGEVLLTSDAQAVDARFVGFTVSAHENCAVELAVRIATATGGAATVLTLGPEAAVEQLRAALAVGCAAAVHIDADPVGYGPVDVVREIAAVVETHAAEGRTYDLILLGNDAADTGDFQVGVRLAYALGWPVVNGVRTVEVDGGVATARGDGPDGVETYAVPMPAVVTVLEGGVEPRYPSVVGRMKAKKIPVETVAPRHEPLGPGRVRLTLPPAQPSTVEVIGAGPDAAPAVVDLLQRLGVAR</sequence>
<dbReference type="InterPro" id="IPR014730">
    <property type="entry name" value="ETF_a/b_N"/>
</dbReference>
<keyword evidence="6" id="KW-1185">Reference proteome</keyword>
<dbReference type="Gene3D" id="3.40.50.620">
    <property type="entry name" value="HUPs"/>
    <property type="match status" value="1"/>
</dbReference>
<gene>
    <name evidence="5" type="ORF">GCM10017577_08710</name>
</gene>
<dbReference type="InterPro" id="IPR012255">
    <property type="entry name" value="ETF_b"/>
</dbReference>
<protein>
    <submittedName>
        <fullName evidence="5">Electron transfer flavoprotein subunit beta</fullName>
    </submittedName>
</protein>
<feature type="domain" description="Electron transfer flavoprotein alpha/beta-subunit N-terminal" evidence="4">
    <location>
        <begin position="24"/>
        <end position="217"/>
    </location>
</feature>